<feature type="compositionally biased region" description="Polar residues" evidence="6">
    <location>
        <begin position="223"/>
        <end position="232"/>
    </location>
</feature>
<dbReference type="PROSITE" id="PS50064">
    <property type="entry name" value="ZF_PARP_2"/>
    <property type="match status" value="1"/>
</dbReference>
<dbReference type="Proteomes" id="UP000663891">
    <property type="component" value="Unassembled WGS sequence"/>
</dbReference>
<dbReference type="GO" id="GO:0008270">
    <property type="term" value="F:zinc ion binding"/>
    <property type="evidence" value="ECO:0007669"/>
    <property type="project" value="UniProtKB-KW"/>
</dbReference>
<reference evidence="9" key="1">
    <citation type="submission" date="2021-02" db="EMBL/GenBank/DDBJ databases">
        <authorList>
            <person name="Nowell W R."/>
        </authorList>
    </citation>
    <scope>NUCLEOTIDE SEQUENCE</scope>
</reference>
<dbReference type="Proteomes" id="UP000663844">
    <property type="component" value="Unassembled WGS sequence"/>
</dbReference>
<dbReference type="GO" id="GO:0005634">
    <property type="term" value="C:nucleus"/>
    <property type="evidence" value="ECO:0007669"/>
    <property type="project" value="UniProtKB-SubCell"/>
</dbReference>
<dbReference type="EMBL" id="CAJOAZ010000197">
    <property type="protein sequence ID" value="CAF3572770.1"/>
    <property type="molecule type" value="Genomic_DNA"/>
</dbReference>
<comment type="subcellular location">
    <subcellularLocation>
        <location evidence="1">Nucleus</location>
    </subcellularLocation>
</comment>
<dbReference type="Gene3D" id="3.30.1740.10">
    <property type="entry name" value="Zinc finger, PARP-type"/>
    <property type="match status" value="1"/>
</dbReference>
<proteinExistence type="predicted"/>
<evidence type="ECO:0000313" key="11">
    <source>
        <dbReference type="Proteomes" id="UP000663891"/>
    </source>
</evidence>
<feature type="compositionally biased region" description="Polar residues" evidence="6">
    <location>
        <begin position="201"/>
        <end position="214"/>
    </location>
</feature>
<organism evidence="9 11">
    <name type="scientific">Adineta steineri</name>
    <dbReference type="NCBI Taxonomy" id="433720"/>
    <lineage>
        <taxon>Eukaryota</taxon>
        <taxon>Metazoa</taxon>
        <taxon>Spiralia</taxon>
        <taxon>Gnathifera</taxon>
        <taxon>Rotifera</taxon>
        <taxon>Eurotatoria</taxon>
        <taxon>Bdelloidea</taxon>
        <taxon>Adinetida</taxon>
        <taxon>Adinetidae</taxon>
        <taxon>Adineta</taxon>
    </lineage>
</organism>
<dbReference type="SMART" id="SM01336">
    <property type="entry name" value="zf-PARP"/>
    <property type="match status" value="1"/>
</dbReference>
<name>A0A813P2S8_9BILA</name>
<protein>
    <recommendedName>
        <fullName evidence="7">PARP-type domain-containing protein</fullName>
    </recommendedName>
</protein>
<evidence type="ECO:0000256" key="5">
    <source>
        <dbReference type="ARBA" id="ARBA00023242"/>
    </source>
</evidence>
<dbReference type="EMBL" id="CAJNON010000004">
    <property type="protein sequence ID" value="CAF0742682.1"/>
    <property type="molecule type" value="Genomic_DNA"/>
</dbReference>
<evidence type="ECO:0000313" key="10">
    <source>
        <dbReference type="EMBL" id="CAF3572770.1"/>
    </source>
</evidence>
<sequence>MASTTATGDNDENTTISFGCDYAKSSNAKCHGKYCENEISKGTLRLSRLIPNPFIPQSSTREEQLMPVYYHVKCMINYLRTGNEKKKRIENVEQDLQGFDELKKKDQEKLKQLFNYEEKLQGNLSETSTTVQTTYLEHDKDKKYWQISYDNKSTKTKYGLLDEPDSNAILLYKDFSNKAEAKKYADKKIQEKIQKNGYTLKKQTGVTTNNQTPVATKRKRKQSPTPANTASTKRTKKQRTTIPTATRKQPTRSASIRK</sequence>
<dbReference type="SUPFAM" id="SSF57716">
    <property type="entry name" value="Glucocorticoid receptor-like (DNA-binding domain)"/>
    <property type="match status" value="1"/>
</dbReference>
<keyword evidence="3" id="KW-0863">Zinc-finger</keyword>
<dbReference type="OrthoDB" id="206088at2759"/>
<keyword evidence="5" id="KW-0539">Nucleus</keyword>
<dbReference type="AlphaFoldDB" id="A0A813P2S8"/>
<dbReference type="InterPro" id="IPR036957">
    <property type="entry name" value="Znf_PARP_sf"/>
</dbReference>
<evidence type="ECO:0000256" key="4">
    <source>
        <dbReference type="ARBA" id="ARBA00022833"/>
    </source>
</evidence>
<dbReference type="Proteomes" id="UP000663845">
    <property type="component" value="Unassembled WGS sequence"/>
</dbReference>
<dbReference type="EMBL" id="CAJNOG010000001">
    <property type="protein sequence ID" value="CAF0718730.1"/>
    <property type="molecule type" value="Genomic_DNA"/>
</dbReference>
<dbReference type="Gene3D" id="2.20.140.10">
    <property type="entry name" value="WGR domain"/>
    <property type="match status" value="1"/>
</dbReference>
<evidence type="ECO:0000313" key="9">
    <source>
        <dbReference type="EMBL" id="CAF0742682.1"/>
    </source>
</evidence>
<dbReference type="InterPro" id="IPR001510">
    <property type="entry name" value="Znf_PARP"/>
</dbReference>
<evidence type="ECO:0000256" key="2">
    <source>
        <dbReference type="ARBA" id="ARBA00022723"/>
    </source>
</evidence>
<keyword evidence="2" id="KW-0479">Metal-binding</keyword>
<feature type="domain" description="PARP-type" evidence="7">
    <location>
        <begin position="18"/>
        <end position="112"/>
    </location>
</feature>
<evidence type="ECO:0000256" key="3">
    <source>
        <dbReference type="ARBA" id="ARBA00022771"/>
    </source>
</evidence>
<keyword evidence="4" id="KW-0862">Zinc</keyword>
<dbReference type="GO" id="GO:0003677">
    <property type="term" value="F:DNA binding"/>
    <property type="evidence" value="ECO:0007669"/>
    <property type="project" value="InterPro"/>
</dbReference>
<evidence type="ECO:0000259" key="7">
    <source>
        <dbReference type="PROSITE" id="PS50064"/>
    </source>
</evidence>
<evidence type="ECO:0000256" key="1">
    <source>
        <dbReference type="ARBA" id="ARBA00004123"/>
    </source>
</evidence>
<comment type="caution">
    <text evidence="9">The sequence shown here is derived from an EMBL/GenBank/DDBJ whole genome shotgun (WGS) entry which is preliminary data.</text>
</comment>
<evidence type="ECO:0000313" key="8">
    <source>
        <dbReference type="EMBL" id="CAF0718730.1"/>
    </source>
</evidence>
<evidence type="ECO:0000256" key="6">
    <source>
        <dbReference type="SAM" id="MobiDB-lite"/>
    </source>
</evidence>
<accession>A0A813P2S8</accession>
<dbReference type="Pfam" id="PF00645">
    <property type="entry name" value="zf-PARP"/>
    <property type="match status" value="1"/>
</dbReference>
<gene>
    <name evidence="8" type="ORF">JYZ213_LOCUS19</name>
    <name evidence="10" type="ORF">OXD698_LOCUS4995</name>
    <name evidence="9" type="ORF">VCS650_LOCUS749</name>
</gene>
<feature type="compositionally biased region" description="Polar residues" evidence="6">
    <location>
        <begin position="240"/>
        <end position="258"/>
    </location>
</feature>
<feature type="region of interest" description="Disordered" evidence="6">
    <location>
        <begin position="196"/>
        <end position="258"/>
    </location>
</feature>